<feature type="domain" description="Reverse transcriptase RNase H-like" evidence="8">
    <location>
        <begin position="415"/>
        <end position="520"/>
    </location>
</feature>
<feature type="region of interest" description="Disordered" evidence="7">
    <location>
        <begin position="1"/>
        <end position="23"/>
    </location>
</feature>
<proteinExistence type="predicted"/>
<organism evidence="9 10">
    <name type="scientific">Phytophthora fragariaefolia</name>
    <dbReference type="NCBI Taxonomy" id="1490495"/>
    <lineage>
        <taxon>Eukaryota</taxon>
        <taxon>Sar</taxon>
        <taxon>Stramenopiles</taxon>
        <taxon>Oomycota</taxon>
        <taxon>Peronosporomycetes</taxon>
        <taxon>Peronosporales</taxon>
        <taxon>Peronosporaceae</taxon>
        <taxon>Phytophthora</taxon>
    </lineage>
</organism>
<dbReference type="InterPro" id="IPR041373">
    <property type="entry name" value="RT_RNaseH"/>
</dbReference>
<dbReference type="InterPro" id="IPR043502">
    <property type="entry name" value="DNA/RNA_pol_sf"/>
</dbReference>
<dbReference type="Gene3D" id="3.30.70.270">
    <property type="match status" value="2"/>
</dbReference>
<dbReference type="OrthoDB" id="125195at2759"/>
<dbReference type="Proteomes" id="UP001165121">
    <property type="component" value="Unassembled WGS sequence"/>
</dbReference>
<evidence type="ECO:0000256" key="6">
    <source>
        <dbReference type="ARBA" id="ARBA00022918"/>
    </source>
</evidence>
<accession>A0A9W6Y1X7</accession>
<keyword evidence="10" id="KW-1185">Reference proteome</keyword>
<dbReference type="Pfam" id="PF17917">
    <property type="entry name" value="RT_RNaseH"/>
    <property type="match status" value="1"/>
</dbReference>
<keyword evidence="3" id="KW-0540">Nuclease</keyword>
<keyword evidence="5" id="KW-0378">Hydrolase</keyword>
<keyword evidence="2" id="KW-0548">Nucleotidyltransferase</keyword>
<dbReference type="PANTHER" id="PTHR37984">
    <property type="entry name" value="PROTEIN CBG26694"/>
    <property type="match status" value="1"/>
</dbReference>
<keyword evidence="4" id="KW-0255">Endonuclease</keyword>
<dbReference type="FunFam" id="3.10.20.370:FF:000001">
    <property type="entry name" value="Retrovirus-related Pol polyprotein from transposon 17.6-like protein"/>
    <property type="match status" value="1"/>
</dbReference>
<gene>
    <name evidence="9" type="ORF">Pfra01_002025900</name>
</gene>
<dbReference type="AlphaFoldDB" id="A0A9W6Y1X7"/>
<dbReference type="FunFam" id="3.30.70.270:FF:000020">
    <property type="entry name" value="Transposon Tf2-6 polyprotein-like Protein"/>
    <property type="match status" value="1"/>
</dbReference>
<dbReference type="InterPro" id="IPR050951">
    <property type="entry name" value="Retrovirus_Pol_polyprotein"/>
</dbReference>
<keyword evidence="6" id="KW-0695">RNA-directed DNA polymerase</keyword>
<evidence type="ECO:0000256" key="7">
    <source>
        <dbReference type="SAM" id="MobiDB-lite"/>
    </source>
</evidence>
<reference evidence="9" key="1">
    <citation type="submission" date="2023-04" db="EMBL/GenBank/DDBJ databases">
        <title>Phytophthora fragariaefolia NBRC 109709.</title>
        <authorList>
            <person name="Ichikawa N."/>
            <person name="Sato H."/>
            <person name="Tonouchi N."/>
        </authorList>
    </citation>
    <scope>NUCLEOTIDE SEQUENCE</scope>
    <source>
        <strain evidence="9">NBRC 109709</strain>
    </source>
</reference>
<evidence type="ECO:0000256" key="2">
    <source>
        <dbReference type="ARBA" id="ARBA00022695"/>
    </source>
</evidence>
<dbReference type="EMBL" id="BSXT01002746">
    <property type="protein sequence ID" value="GMF50655.1"/>
    <property type="molecule type" value="Genomic_DNA"/>
</dbReference>
<protein>
    <submittedName>
        <fullName evidence="9">Unnamed protein product</fullName>
    </submittedName>
</protein>
<comment type="caution">
    <text evidence="9">The sequence shown here is derived from an EMBL/GenBank/DDBJ whole genome shotgun (WGS) entry which is preliminary data.</text>
</comment>
<dbReference type="GO" id="GO:0004519">
    <property type="term" value="F:endonuclease activity"/>
    <property type="evidence" value="ECO:0007669"/>
    <property type="project" value="UniProtKB-KW"/>
</dbReference>
<dbReference type="CDD" id="cd09274">
    <property type="entry name" value="RNase_HI_RT_Ty3"/>
    <property type="match status" value="1"/>
</dbReference>
<evidence type="ECO:0000256" key="5">
    <source>
        <dbReference type="ARBA" id="ARBA00022801"/>
    </source>
</evidence>
<dbReference type="PANTHER" id="PTHR37984:SF5">
    <property type="entry name" value="PROTEIN NYNRIN-LIKE"/>
    <property type="match status" value="1"/>
</dbReference>
<evidence type="ECO:0000256" key="1">
    <source>
        <dbReference type="ARBA" id="ARBA00022679"/>
    </source>
</evidence>
<evidence type="ECO:0000313" key="9">
    <source>
        <dbReference type="EMBL" id="GMF50655.1"/>
    </source>
</evidence>
<dbReference type="GO" id="GO:0003964">
    <property type="term" value="F:RNA-directed DNA polymerase activity"/>
    <property type="evidence" value="ECO:0007669"/>
    <property type="project" value="UniProtKB-KW"/>
</dbReference>
<name>A0A9W6Y1X7_9STRA</name>
<evidence type="ECO:0000256" key="4">
    <source>
        <dbReference type="ARBA" id="ARBA00022759"/>
    </source>
</evidence>
<dbReference type="Gene3D" id="3.10.10.10">
    <property type="entry name" value="HIV Type 1 Reverse Transcriptase, subunit A, domain 1"/>
    <property type="match status" value="1"/>
</dbReference>
<evidence type="ECO:0000313" key="10">
    <source>
        <dbReference type="Proteomes" id="UP001165121"/>
    </source>
</evidence>
<sequence>MRRSRLTKPGAYHRSGEPSLRRGNYHAASRPLLEAFLRDLKAGEIDQICLLTSSKQPAVLANTVSDDVSSSRPKAAEPKYVREERFAAQSWTDLQDSNNPVYSLAREFEDISPEKIPAELPTERGVRQEIDLVPGSKYCVTRQWPLLRDQVQAIDDFFEGRRKAGHVRESTSPHSIPTFCVRKAAGGWRIVHAFNKLNDATIPAQTPIPRKDMVLDAMSGSVIFSAIDLTDDFYQILMSESDIPTAGCDDEMQADPHGGQHSQRHALGVTRNATGSEECSGDFQSHGLPCRRRCTPPASTSGVREDTRKQALRQPQEVRFLCAGCYVSKDGIRADPEKISSICSWPTPKNQTEHRQWLGLTNYLHKYTKDYASLIQPMPSLLKKDVAWDWRPEHQDALEAVKKSLASAPVVMLPDTSRPFDVVCDASDFAIGCALMQFDNEGRERVVSYQSRQMTPAERDYPVHNKEHLAMRYALIKFRMYLLGEQTFGVYTDHVSLRTAMKSPHLSQRNARWLSFFAEYNFVVHYKPGKNNILADALSRRPDNDPRWLTRYQGAPDNEDDDEDCAVCMELGINATVSSPVLPLRQQIADA</sequence>
<keyword evidence="1" id="KW-0808">Transferase</keyword>
<dbReference type="SUPFAM" id="SSF56672">
    <property type="entry name" value="DNA/RNA polymerases"/>
    <property type="match status" value="2"/>
</dbReference>
<dbReference type="GO" id="GO:0016787">
    <property type="term" value="F:hydrolase activity"/>
    <property type="evidence" value="ECO:0007669"/>
    <property type="project" value="UniProtKB-KW"/>
</dbReference>
<evidence type="ECO:0000259" key="8">
    <source>
        <dbReference type="Pfam" id="PF17917"/>
    </source>
</evidence>
<dbReference type="InterPro" id="IPR043128">
    <property type="entry name" value="Rev_trsase/Diguanyl_cyclase"/>
</dbReference>
<evidence type="ECO:0000256" key="3">
    <source>
        <dbReference type="ARBA" id="ARBA00022722"/>
    </source>
</evidence>